<sequence length="104" mass="11828">MKKIAYSIQYLFILIIEVIKANIDVAKIVLSPKIDIDPVVIEFKTKLKTDLTKTILANSITLTPGTITMIMENDVYTVHCLKREFADSLANSKFENILLKIEEQ</sequence>
<evidence type="ECO:0000313" key="9">
    <source>
        <dbReference type="Proteomes" id="UP000242497"/>
    </source>
</evidence>
<organism evidence="8 9">
    <name type="scientific">Tepidibacter formicigenes DSM 15518</name>
    <dbReference type="NCBI Taxonomy" id="1123349"/>
    <lineage>
        <taxon>Bacteria</taxon>
        <taxon>Bacillati</taxon>
        <taxon>Bacillota</taxon>
        <taxon>Clostridia</taxon>
        <taxon>Peptostreptococcales</taxon>
        <taxon>Peptostreptococcaceae</taxon>
        <taxon>Tepidibacter</taxon>
    </lineage>
</organism>
<evidence type="ECO:0000256" key="3">
    <source>
        <dbReference type="ARBA" id="ARBA00022449"/>
    </source>
</evidence>
<comment type="similarity">
    <text evidence="2">Belongs to the CPA3 antiporters (TC 2.A.63) subunit E family.</text>
</comment>
<dbReference type="InterPro" id="IPR002758">
    <property type="entry name" value="Cation_antiport_E"/>
</dbReference>
<keyword evidence="6" id="KW-1133">Transmembrane helix</keyword>
<keyword evidence="5" id="KW-0812">Transmembrane</keyword>
<dbReference type="Pfam" id="PF01899">
    <property type="entry name" value="MNHE"/>
    <property type="match status" value="1"/>
</dbReference>
<keyword evidence="3" id="KW-0050">Antiport</keyword>
<dbReference type="PANTHER" id="PTHR34584">
    <property type="entry name" value="NA(+)/H(+) ANTIPORTER SUBUNIT E1"/>
    <property type="match status" value="1"/>
</dbReference>
<evidence type="ECO:0000256" key="6">
    <source>
        <dbReference type="ARBA" id="ARBA00022989"/>
    </source>
</evidence>
<proteinExistence type="inferred from homology"/>
<keyword evidence="7" id="KW-0472">Membrane</keyword>
<reference evidence="9" key="1">
    <citation type="submission" date="2016-11" db="EMBL/GenBank/DDBJ databases">
        <authorList>
            <person name="Varghese N."/>
            <person name="Submissions S."/>
        </authorList>
    </citation>
    <scope>NUCLEOTIDE SEQUENCE [LARGE SCALE GENOMIC DNA]</scope>
    <source>
        <strain evidence="9">DSM 15518</strain>
    </source>
</reference>
<dbReference type="AlphaFoldDB" id="A0A1M6NWL4"/>
<name>A0A1M6NWL4_9FIRM</name>
<evidence type="ECO:0000256" key="1">
    <source>
        <dbReference type="ARBA" id="ARBA00004651"/>
    </source>
</evidence>
<evidence type="ECO:0000256" key="7">
    <source>
        <dbReference type="ARBA" id="ARBA00023136"/>
    </source>
</evidence>
<dbReference type="GO" id="GO:0015297">
    <property type="term" value="F:antiporter activity"/>
    <property type="evidence" value="ECO:0007669"/>
    <property type="project" value="UniProtKB-KW"/>
</dbReference>
<dbReference type="GO" id="GO:0005886">
    <property type="term" value="C:plasma membrane"/>
    <property type="evidence" value="ECO:0007669"/>
    <property type="project" value="UniProtKB-SubCell"/>
</dbReference>
<gene>
    <name evidence="8" type="ORF">SAMN02744037_01391</name>
</gene>
<evidence type="ECO:0000256" key="5">
    <source>
        <dbReference type="ARBA" id="ARBA00022692"/>
    </source>
</evidence>
<comment type="subcellular location">
    <subcellularLocation>
        <location evidence="1">Cell membrane</location>
        <topology evidence="1">Multi-pass membrane protein</topology>
    </subcellularLocation>
</comment>
<dbReference type="Proteomes" id="UP000242497">
    <property type="component" value="Unassembled WGS sequence"/>
</dbReference>
<dbReference type="PANTHER" id="PTHR34584:SF1">
    <property type="entry name" value="NA(+)_H(+) ANTIPORTER SUBUNIT E1"/>
    <property type="match status" value="1"/>
</dbReference>
<keyword evidence="3" id="KW-0813">Transport</keyword>
<accession>A0A1M6NWL4</accession>
<evidence type="ECO:0000256" key="2">
    <source>
        <dbReference type="ARBA" id="ARBA00006228"/>
    </source>
</evidence>
<protein>
    <submittedName>
        <fullName evidence="8">Multicomponent Na+:H+ antiporter subunit E</fullName>
    </submittedName>
</protein>
<keyword evidence="4" id="KW-1003">Cell membrane</keyword>
<keyword evidence="9" id="KW-1185">Reference proteome</keyword>
<dbReference type="GO" id="GO:0008324">
    <property type="term" value="F:monoatomic cation transmembrane transporter activity"/>
    <property type="evidence" value="ECO:0007669"/>
    <property type="project" value="InterPro"/>
</dbReference>
<evidence type="ECO:0000313" key="8">
    <source>
        <dbReference type="EMBL" id="SHK00062.1"/>
    </source>
</evidence>
<dbReference type="EMBL" id="FRAE01000026">
    <property type="protein sequence ID" value="SHK00062.1"/>
    <property type="molecule type" value="Genomic_DNA"/>
</dbReference>
<dbReference type="STRING" id="1123349.SAMN02744037_01391"/>
<evidence type="ECO:0000256" key="4">
    <source>
        <dbReference type="ARBA" id="ARBA00022475"/>
    </source>
</evidence>